<sequence length="130" mass="13946">MSSLLYDLALSPFYDRLVQLWPLWVHPNAITCLGGAGAAASLLAMRRGSWVAACAAFTAYHMLDNMDGKQARRTGKSSRSLGVLASCQICCDHLFGYPAAQRFALCCGMSTLLTCHVAERCSGRPTLGTA</sequence>
<dbReference type="PANTHER" id="PTHR10414">
    <property type="entry name" value="ETHANOLAMINEPHOSPHOTRANSFERASE"/>
    <property type="match status" value="1"/>
</dbReference>
<reference evidence="5" key="2">
    <citation type="submission" date="2024-10" db="UniProtKB">
        <authorList>
            <consortium name="EnsemblProtists"/>
        </authorList>
    </citation>
    <scope>IDENTIFICATION</scope>
</reference>
<dbReference type="GO" id="GO:0008654">
    <property type="term" value="P:phospholipid biosynthetic process"/>
    <property type="evidence" value="ECO:0007669"/>
    <property type="project" value="InterPro"/>
</dbReference>
<dbReference type="EnsemblProtists" id="EOD08651">
    <property type="protein sequence ID" value="EOD08651"/>
    <property type="gene ID" value="EMIHUDRAFT_106021"/>
</dbReference>
<evidence type="ECO:0000256" key="4">
    <source>
        <dbReference type="SAM" id="Phobius"/>
    </source>
</evidence>
<keyword evidence="3 4" id="KW-0472">Membrane</keyword>
<dbReference type="GO" id="GO:0016780">
    <property type="term" value="F:phosphotransferase activity, for other substituted phosphate groups"/>
    <property type="evidence" value="ECO:0007669"/>
    <property type="project" value="InterPro"/>
</dbReference>
<dbReference type="AlphaFoldDB" id="A0A0D3IBL6"/>
<comment type="subcellular location">
    <subcellularLocation>
        <location evidence="1">Membrane</location>
    </subcellularLocation>
</comment>
<dbReference type="PANTHER" id="PTHR10414:SF37">
    <property type="entry name" value="BB IN A BOXCAR, ISOFORM C"/>
    <property type="match status" value="1"/>
</dbReference>
<dbReference type="Pfam" id="PF01066">
    <property type="entry name" value="CDP-OH_P_transf"/>
    <property type="match status" value="1"/>
</dbReference>
<name>A0A0D3IBL6_EMIH1</name>
<dbReference type="KEGG" id="ehx:EMIHUDRAFT_106021"/>
<organism evidence="5 6">
    <name type="scientific">Emiliania huxleyi (strain CCMP1516)</name>
    <dbReference type="NCBI Taxonomy" id="280463"/>
    <lineage>
        <taxon>Eukaryota</taxon>
        <taxon>Haptista</taxon>
        <taxon>Haptophyta</taxon>
        <taxon>Prymnesiophyceae</taxon>
        <taxon>Isochrysidales</taxon>
        <taxon>Noelaerhabdaceae</taxon>
        <taxon>Emiliania</taxon>
    </lineage>
</organism>
<accession>A0A0D3IBL6</accession>
<evidence type="ECO:0000256" key="3">
    <source>
        <dbReference type="ARBA" id="ARBA00023136"/>
    </source>
</evidence>
<dbReference type="GO" id="GO:0016020">
    <property type="term" value="C:membrane"/>
    <property type="evidence" value="ECO:0007669"/>
    <property type="project" value="UniProtKB-SubCell"/>
</dbReference>
<keyword evidence="4" id="KW-1133">Transmembrane helix</keyword>
<protein>
    <submittedName>
        <fullName evidence="5">Uncharacterized protein</fullName>
    </submittedName>
</protein>
<comment type="similarity">
    <text evidence="2">Belongs to the CDP-alcohol phosphatidyltransferase class-I family.</text>
</comment>
<evidence type="ECO:0000256" key="2">
    <source>
        <dbReference type="ARBA" id="ARBA00010441"/>
    </source>
</evidence>
<evidence type="ECO:0000313" key="5">
    <source>
        <dbReference type="EnsemblProtists" id="EOD08651"/>
    </source>
</evidence>
<proteinExistence type="inferred from homology"/>
<keyword evidence="6" id="KW-1185">Reference proteome</keyword>
<keyword evidence="4" id="KW-0812">Transmembrane</keyword>
<dbReference type="Gene3D" id="1.20.120.1760">
    <property type="match status" value="1"/>
</dbReference>
<dbReference type="GeneID" id="17254806"/>
<dbReference type="PaxDb" id="2903-EOD08651"/>
<dbReference type="Proteomes" id="UP000013827">
    <property type="component" value="Unassembled WGS sequence"/>
</dbReference>
<dbReference type="InterPro" id="IPR043130">
    <property type="entry name" value="CDP-OH_PTrfase_TM_dom"/>
</dbReference>
<feature type="transmembrane region" description="Helical" evidence="4">
    <location>
        <begin position="20"/>
        <end position="43"/>
    </location>
</feature>
<dbReference type="HOGENOM" id="CLU_1942055_0_0_1"/>
<dbReference type="STRING" id="2903.R1DCT4"/>
<reference evidence="6" key="1">
    <citation type="journal article" date="2013" name="Nature">
        <title>Pan genome of the phytoplankton Emiliania underpins its global distribution.</title>
        <authorList>
            <person name="Read B.A."/>
            <person name="Kegel J."/>
            <person name="Klute M.J."/>
            <person name="Kuo A."/>
            <person name="Lefebvre S.C."/>
            <person name="Maumus F."/>
            <person name="Mayer C."/>
            <person name="Miller J."/>
            <person name="Monier A."/>
            <person name="Salamov A."/>
            <person name="Young J."/>
            <person name="Aguilar M."/>
            <person name="Claverie J.M."/>
            <person name="Frickenhaus S."/>
            <person name="Gonzalez K."/>
            <person name="Herman E.K."/>
            <person name="Lin Y.C."/>
            <person name="Napier J."/>
            <person name="Ogata H."/>
            <person name="Sarno A.F."/>
            <person name="Shmutz J."/>
            <person name="Schroeder D."/>
            <person name="de Vargas C."/>
            <person name="Verret F."/>
            <person name="von Dassow P."/>
            <person name="Valentin K."/>
            <person name="Van de Peer Y."/>
            <person name="Wheeler G."/>
            <person name="Dacks J.B."/>
            <person name="Delwiche C.F."/>
            <person name="Dyhrman S.T."/>
            <person name="Glockner G."/>
            <person name="John U."/>
            <person name="Richards T."/>
            <person name="Worden A.Z."/>
            <person name="Zhang X."/>
            <person name="Grigoriev I.V."/>
            <person name="Allen A.E."/>
            <person name="Bidle K."/>
            <person name="Borodovsky M."/>
            <person name="Bowler C."/>
            <person name="Brownlee C."/>
            <person name="Cock J.M."/>
            <person name="Elias M."/>
            <person name="Gladyshev V.N."/>
            <person name="Groth M."/>
            <person name="Guda C."/>
            <person name="Hadaegh A."/>
            <person name="Iglesias-Rodriguez M.D."/>
            <person name="Jenkins J."/>
            <person name="Jones B.M."/>
            <person name="Lawson T."/>
            <person name="Leese F."/>
            <person name="Lindquist E."/>
            <person name="Lobanov A."/>
            <person name="Lomsadze A."/>
            <person name="Malik S.B."/>
            <person name="Marsh M.E."/>
            <person name="Mackinder L."/>
            <person name="Mock T."/>
            <person name="Mueller-Roeber B."/>
            <person name="Pagarete A."/>
            <person name="Parker M."/>
            <person name="Probert I."/>
            <person name="Quesneville H."/>
            <person name="Raines C."/>
            <person name="Rensing S.A."/>
            <person name="Riano-Pachon D.M."/>
            <person name="Richier S."/>
            <person name="Rokitta S."/>
            <person name="Shiraiwa Y."/>
            <person name="Soanes D.M."/>
            <person name="van der Giezen M."/>
            <person name="Wahlund T.M."/>
            <person name="Williams B."/>
            <person name="Wilson W."/>
            <person name="Wolfe G."/>
            <person name="Wurch L.L."/>
        </authorList>
    </citation>
    <scope>NUCLEOTIDE SEQUENCE</scope>
</reference>
<evidence type="ECO:0000256" key="1">
    <source>
        <dbReference type="ARBA" id="ARBA00004370"/>
    </source>
</evidence>
<dbReference type="InterPro" id="IPR014472">
    <property type="entry name" value="CHOPT"/>
</dbReference>
<dbReference type="RefSeq" id="XP_005761080.1">
    <property type="nucleotide sequence ID" value="XM_005761023.1"/>
</dbReference>
<evidence type="ECO:0000313" key="6">
    <source>
        <dbReference type="Proteomes" id="UP000013827"/>
    </source>
</evidence>
<dbReference type="InterPro" id="IPR000462">
    <property type="entry name" value="CDP-OH_P_trans"/>
</dbReference>